<dbReference type="EMBL" id="JH767175">
    <property type="protein sequence ID" value="EQC30453.1"/>
    <property type="molecule type" value="Genomic_DNA"/>
</dbReference>
<dbReference type="GeneID" id="19952500"/>
<keyword evidence="1" id="KW-1133">Transmembrane helix</keyword>
<feature type="transmembrane region" description="Helical" evidence="1">
    <location>
        <begin position="74"/>
        <end position="92"/>
    </location>
</feature>
<evidence type="ECO:0000256" key="1">
    <source>
        <dbReference type="SAM" id="Phobius"/>
    </source>
</evidence>
<dbReference type="RefSeq" id="XP_008616046.1">
    <property type="nucleotide sequence ID" value="XM_008617824.1"/>
</dbReference>
<sequence>MATWMDANGLVLLSDAGRSMNLTRHAYAILLDGAQAKLLDDRDKDPLAHSIALLVAAVMAIFATYIALRLQRAVLAYVVYIIVLGVLCFITGSDPFAPLAVLAAISLVAVLARSEAHLTHVLLLPLAAGLRAFSTYCLDGLHTSATTLLDVVADAIGLDMRVLLVAFALGSVGVYCCNGRFAPWIKSVFVFVSLTAVLSAWLSVIYALGLACLLSWLQKFGWALLALILFVEFAFAAMPATPVVMLLRDVAPVASKLEVLLKRLAVAKKNGFEIDDGLVCVSCATLHSMTATICDVCDDELPDDQEKLRILLLRIEQASTSSAKSLSCLAMALNVLNCV</sequence>
<feature type="transmembrane region" description="Helical" evidence="1">
    <location>
        <begin position="47"/>
        <end position="67"/>
    </location>
</feature>
<feature type="transmembrane region" description="Helical" evidence="1">
    <location>
        <begin position="121"/>
        <end position="142"/>
    </location>
</feature>
<organism evidence="2 3">
    <name type="scientific">Saprolegnia diclina (strain VS20)</name>
    <dbReference type="NCBI Taxonomy" id="1156394"/>
    <lineage>
        <taxon>Eukaryota</taxon>
        <taxon>Sar</taxon>
        <taxon>Stramenopiles</taxon>
        <taxon>Oomycota</taxon>
        <taxon>Saprolegniomycetes</taxon>
        <taxon>Saprolegniales</taxon>
        <taxon>Saprolegniaceae</taxon>
        <taxon>Saprolegnia</taxon>
    </lineage>
</organism>
<protein>
    <submittedName>
        <fullName evidence="2">Uncharacterized protein</fullName>
    </submittedName>
</protein>
<keyword evidence="1" id="KW-0812">Transmembrane</keyword>
<feature type="transmembrane region" description="Helical" evidence="1">
    <location>
        <begin position="188"/>
        <end position="216"/>
    </location>
</feature>
<keyword evidence="3" id="KW-1185">Reference proteome</keyword>
<evidence type="ECO:0000313" key="3">
    <source>
        <dbReference type="Proteomes" id="UP000030762"/>
    </source>
</evidence>
<feature type="transmembrane region" description="Helical" evidence="1">
    <location>
        <begin position="222"/>
        <end position="247"/>
    </location>
</feature>
<proteinExistence type="predicted"/>
<name>T0RDX8_SAPDV</name>
<dbReference type="OrthoDB" id="10469853at2759"/>
<accession>T0RDX8</accession>
<feature type="transmembrane region" description="Helical" evidence="1">
    <location>
        <begin position="98"/>
        <end position="114"/>
    </location>
</feature>
<evidence type="ECO:0000313" key="2">
    <source>
        <dbReference type="EMBL" id="EQC30453.1"/>
    </source>
</evidence>
<gene>
    <name evidence="2" type="ORF">SDRG_11773</name>
</gene>
<dbReference type="VEuPathDB" id="FungiDB:SDRG_11773"/>
<feature type="transmembrane region" description="Helical" evidence="1">
    <location>
        <begin position="162"/>
        <end position="181"/>
    </location>
</feature>
<dbReference type="InParanoid" id="T0RDX8"/>
<dbReference type="OMA" id="WLQKFGW"/>
<dbReference type="AlphaFoldDB" id="T0RDX8"/>
<dbReference type="Proteomes" id="UP000030762">
    <property type="component" value="Unassembled WGS sequence"/>
</dbReference>
<keyword evidence="1" id="KW-0472">Membrane</keyword>
<reference evidence="2 3" key="1">
    <citation type="submission" date="2012-04" db="EMBL/GenBank/DDBJ databases">
        <title>The Genome Sequence of Saprolegnia declina VS20.</title>
        <authorList>
            <consortium name="The Broad Institute Genome Sequencing Platform"/>
            <person name="Russ C."/>
            <person name="Nusbaum C."/>
            <person name="Tyler B."/>
            <person name="van West P."/>
            <person name="Dieguez-Uribeondo J."/>
            <person name="de Bruijn I."/>
            <person name="Tripathy S."/>
            <person name="Jiang R."/>
            <person name="Young S.K."/>
            <person name="Zeng Q."/>
            <person name="Gargeya S."/>
            <person name="Fitzgerald M."/>
            <person name="Haas B."/>
            <person name="Abouelleil A."/>
            <person name="Alvarado L."/>
            <person name="Arachchi H.M."/>
            <person name="Berlin A."/>
            <person name="Chapman S.B."/>
            <person name="Goldberg J."/>
            <person name="Griggs A."/>
            <person name="Gujja S."/>
            <person name="Hansen M."/>
            <person name="Howarth C."/>
            <person name="Imamovic A."/>
            <person name="Larimer J."/>
            <person name="McCowen C."/>
            <person name="Montmayeur A."/>
            <person name="Murphy C."/>
            <person name="Neiman D."/>
            <person name="Pearson M."/>
            <person name="Priest M."/>
            <person name="Roberts A."/>
            <person name="Saif S."/>
            <person name="Shea T."/>
            <person name="Sisk P."/>
            <person name="Sykes S."/>
            <person name="Wortman J."/>
            <person name="Nusbaum C."/>
            <person name="Birren B."/>
        </authorList>
    </citation>
    <scope>NUCLEOTIDE SEQUENCE [LARGE SCALE GENOMIC DNA]</scope>
    <source>
        <strain evidence="2 3">VS20</strain>
    </source>
</reference>